<dbReference type="AlphaFoldDB" id="A0AAD6L9T6"/>
<reference evidence="1" key="1">
    <citation type="journal article" date="2023" name="Mol. Ecol. Resour.">
        <title>Chromosome-level genome assembly of a triploid poplar Populus alba 'Berolinensis'.</title>
        <authorList>
            <person name="Chen S."/>
            <person name="Yu Y."/>
            <person name="Wang X."/>
            <person name="Wang S."/>
            <person name="Zhang T."/>
            <person name="Zhou Y."/>
            <person name="He R."/>
            <person name="Meng N."/>
            <person name="Wang Y."/>
            <person name="Liu W."/>
            <person name="Liu Z."/>
            <person name="Liu J."/>
            <person name="Guo Q."/>
            <person name="Huang H."/>
            <person name="Sederoff R.R."/>
            <person name="Wang G."/>
            <person name="Qu G."/>
            <person name="Chen S."/>
        </authorList>
    </citation>
    <scope>NUCLEOTIDE SEQUENCE</scope>
    <source>
        <strain evidence="1">SC-2020</strain>
    </source>
</reference>
<organism evidence="1 2">
    <name type="scientific">Populus alba x Populus x berolinensis</name>
    <dbReference type="NCBI Taxonomy" id="444605"/>
    <lineage>
        <taxon>Eukaryota</taxon>
        <taxon>Viridiplantae</taxon>
        <taxon>Streptophyta</taxon>
        <taxon>Embryophyta</taxon>
        <taxon>Tracheophyta</taxon>
        <taxon>Spermatophyta</taxon>
        <taxon>Magnoliopsida</taxon>
        <taxon>eudicotyledons</taxon>
        <taxon>Gunneridae</taxon>
        <taxon>Pentapetalae</taxon>
        <taxon>rosids</taxon>
        <taxon>fabids</taxon>
        <taxon>Malpighiales</taxon>
        <taxon>Salicaceae</taxon>
        <taxon>Saliceae</taxon>
        <taxon>Populus</taxon>
    </lineage>
</organism>
<protein>
    <submittedName>
        <fullName evidence="1">Uncharacterized protein</fullName>
    </submittedName>
</protein>
<accession>A0AAD6L9T6</accession>
<evidence type="ECO:0000313" key="2">
    <source>
        <dbReference type="Proteomes" id="UP001164929"/>
    </source>
</evidence>
<dbReference type="Proteomes" id="UP001164929">
    <property type="component" value="Chromosome 19"/>
</dbReference>
<comment type="caution">
    <text evidence="1">The sequence shown here is derived from an EMBL/GenBank/DDBJ whole genome shotgun (WGS) entry which is preliminary data.</text>
</comment>
<sequence>MSIHMWDPSSPSTSKHLMLESVGILRVHHSIGDGDVLHVTFHVFVPAKHSDPEALPTLPISKKQKPCSF</sequence>
<gene>
    <name evidence="1" type="ORF">NC653_041958</name>
</gene>
<name>A0AAD6L9T6_9ROSI</name>
<evidence type="ECO:0000313" key="1">
    <source>
        <dbReference type="EMBL" id="KAJ6952980.1"/>
    </source>
</evidence>
<keyword evidence="2" id="KW-1185">Reference proteome</keyword>
<dbReference type="EMBL" id="JAQIZT010000019">
    <property type="protein sequence ID" value="KAJ6952980.1"/>
    <property type="molecule type" value="Genomic_DNA"/>
</dbReference>
<proteinExistence type="predicted"/>